<feature type="transmembrane region" description="Helical" evidence="1">
    <location>
        <begin position="51"/>
        <end position="69"/>
    </location>
</feature>
<keyword evidence="1" id="KW-0472">Membrane</keyword>
<dbReference type="Proteomes" id="UP000515123">
    <property type="component" value="Linkage group 20"/>
</dbReference>
<feature type="transmembrane region" description="Helical" evidence="1">
    <location>
        <begin position="76"/>
        <end position="98"/>
    </location>
</feature>
<reference evidence="3" key="2">
    <citation type="submission" date="2025-08" db="UniProtKB">
        <authorList>
            <consortium name="RefSeq"/>
        </authorList>
    </citation>
    <scope>IDENTIFICATION</scope>
    <source>
        <tissue evidence="3">Leaf</tissue>
    </source>
</reference>
<dbReference type="AlphaFoldDB" id="A0A6P5GSX5"/>
<feature type="transmembrane region" description="Helical" evidence="1">
    <location>
        <begin position="118"/>
        <end position="137"/>
    </location>
</feature>
<dbReference type="OrthoDB" id="10652026at2759"/>
<dbReference type="RefSeq" id="XP_020110927.1">
    <property type="nucleotide sequence ID" value="XM_020255338.1"/>
</dbReference>
<keyword evidence="1" id="KW-0812">Transmembrane</keyword>
<organism evidence="2 3">
    <name type="scientific">Ananas comosus</name>
    <name type="common">Pineapple</name>
    <name type="synonym">Ananas ananas</name>
    <dbReference type="NCBI Taxonomy" id="4615"/>
    <lineage>
        <taxon>Eukaryota</taxon>
        <taxon>Viridiplantae</taxon>
        <taxon>Streptophyta</taxon>
        <taxon>Embryophyta</taxon>
        <taxon>Tracheophyta</taxon>
        <taxon>Spermatophyta</taxon>
        <taxon>Magnoliopsida</taxon>
        <taxon>Liliopsida</taxon>
        <taxon>Poales</taxon>
        <taxon>Bromeliaceae</taxon>
        <taxon>Bromelioideae</taxon>
        <taxon>Ananas</taxon>
    </lineage>
</organism>
<name>A0A6P5GSX5_ANACO</name>
<sequence length="190" mass="21099">MTQARAQLSILGILKEALLTILRNAKILSSFILVILLPLKLLCRIPNLNPPIVLHVASIAPYLLSRLALSDSPVTINIFPTATIVSHITTSIAVYLSTMCYNGSHLGLNELFSKFKRTWRGLLATIVVCELFTWVFCHVCVCFNGRKVVSCGVNSRGEVLWLGCNEKGYWASCNKKVTRHCPHGPHDGRR</sequence>
<keyword evidence="1" id="KW-1133">Transmembrane helix</keyword>
<evidence type="ECO:0000313" key="3">
    <source>
        <dbReference type="RefSeq" id="XP_020110927.1"/>
    </source>
</evidence>
<reference evidence="2" key="1">
    <citation type="journal article" date="2015" name="Nat. Genet.">
        <title>The pineapple genome and the evolution of CAM photosynthesis.</title>
        <authorList>
            <person name="Ming R."/>
            <person name="VanBuren R."/>
            <person name="Wai C.M."/>
            <person name="Tang H."/>
            <person name="Schatz M.C."/>
            <person name="Bowers J.E."/>
            <person name="Lyons E."/>
            <person name="Wang M.L."/>
            <person name="Chen J."/>
            <person name="Biggers E."/>
            <person name="Zhang J."/>
            <person name="Huang L."/>
            <person name="Zhang L."/>
            <person name="Miao W."/>
            <person name="Zhang J."/>
            <person name="Ye Z."/>
            <person name="Miao C."/>
            <person name="Lin Z."/>
            <person name="Wang H."/>
            <person name="Zhou H."/>
            <person name="Yim W.C."/>
            <person name="Priest H.D."/>
            <person name="Zheng C."/>
            <person name="Woodhouse M."/>
            <person name="Edger P.P."/>
            <person name="Guyot R."/>
            <person name="Guo H.B."/>
            <person name="Guo H."/>
            <person name="Zheng G."/>
            <person name="Singh R."/>
            <person name="Sharma A."/>
            <person name="Min X."/>
            <person name="Zheng Y."/>
            <person name="Lee H."/>
            <person name="Gurtowski J."/>
            <person name="Sedlazeck F.J."/>
            <person name="Harkess A."/>
            <person name="McKain M.R."/>
            <person name="Liao Z."/>
            <person name="Fang J."/>
            <person name="Liu J."/>
            <person name="Zhang X."/>
            <person name="Zhang Q."/>
            <person name="Hu W."/>
            <person name="Qin Y."/>
            <person name="Wang K."/>
            <person name="Chen L.Y."/>
            <person name="Shirley N."/>
            <person name="Lin Y.R."/>
            <person name="Liu L.Y."/>
            <person name="Hernandez A.G."/>
            <person name="Wright C.L."/>
            <person name="Bulone V."/>
            <person name="Tuskan G.A."/>
            <person name="Heath K."/>
            <person name="Zee F."/>
            <person name="Moore P.H."/>
            <person name="Sunkar R."/>
            <person name="Leebens-Mack J.H."/>
            <person name="Mockler T."/>
            <person name="Bennetzen J.L."/>
            <person name="Freeling M."/>
            <person name="Sankoff D."/>
            <person name="Paterson A.H."/>
            <person name="Zhu X."/>
            <person name="Yang X."/>
            <person name="Smith J.A."/>
            <person name="Cushman J.C."/>
            <person name="Paull R.E."/>
            <person name="Yu Q."/>
        </authorList>
    </citation>
    <scope>NUCLEOTIDE SEQUENCE [LARGE SCALE GENOMIC DNA]</scope>
    <source>
        <strain evidence="2">cv. F153</strain>
    </source>
</reference>
<gene>
    <name evidence="3" type="primary">LOC109725932</name>
</gene>
<proteinExistence type="predicted"/>
<evidence type="ECO:0000313" key="2">
    <source>
        <dbReference type="Proteomes" id="UP000515123"/>
    </source>
</evidence>
<evidence type="ECO:0000256" key="1">
    <source>
        <dbReference type="SAM" id="Phobius"/>
    </source>
</evidence>
<protein>
    <submittedName>
        <fullName evidence="3">Uncharacterized protein LOC109725932</fullName>
    </submittedName>
</protein>
<dbReference type="GeneID" id="109725932"/>
<feature type="transmembrane region" description="Helical" evidence="1">
    <location>
        <begin position="21"/>
        <end position="39"/>
    </location>
</feature>
<keyword evidence="2" id="KW-1185">Reference proteome</keyword>
<accession>A0A6P5GSX5</accession>